<accession>A0A2S5KN94</accession>
<comment type="caution">
    <text evidence="1">The sequence shown here is derived from an EMBL/GenBank/DDBJ whole genome shotgun (WGS) entry which is preliminary data.</text>
</comment>
<organism evidence="1 2">
    <name type="scientific">Proteobacteria bacterium 228</name>
    <dbReference type="NCBI Taxonomy" id="2083153"/>
    <lineage>
        <taxon>Bacteria</taxon>
        <taxon>Pseudomonadati</taxon>
        <taxon>Pseudomonadota</taxon>
    </lineage>
</organism>
<dbReference type="Proteomes" id="UP000238196">
    <property type="component" value="Unassembled WGS sequence"/>
</dbReference>
<protein>
    <submittedName>
        <fullName evidence="1">Uncharacterized protein</fullName>
    </submittedName>
</protein>
<sequence length="183" mass="20678">MLTLLVMVSGAAYAEDFSQPGLYIKTEEGYKQIPPYNDYTLNYSNLGEIPWVNVSQPVELVANMADLNTDTLFIYTRPLGFTIERDLLSPRATRMDGKDNLYHIELGEMSNDNVLVYEEGGTTYAVTLTNPRQAVIKHLSNTQENALTAQSYAVEALKAFPDDGDIVRLKDYWDEQVKKNNIQ</sequence>
<evidence type="ECO:0000313" key="1">
    <source>
        <dbReference type="EMBL" id="PPC76105.1"/>
    </source>
</evidence>
<gene>
    <name evidence="1" type="ORF">C4K68_17090</name>
</gene>
<dbReference type="EMBL" id="PRLP01000057">
    <property type="protein sequence ID" value="PPC76105.1"/>
    <property type="molecule type" value="Genomic_DNA"/>
</dbReference>
<proteinExistence type="predicted"/>
<dbReference type="AlphaFoldDB" id="A0A2S5KN94"/>
<evidence type="ECO:0000313" key="2">
    <source>
        <dbReference type="Proteomes" id="UP000238196"/>
    </source>
</evidence>
<reference evidence="1 2" key="1">
    <citation type="submission" date="2018-02" db="EMBL/GenBank/DDBJ databases">
        <title>novel marine gammaproteobacteria from coastal saline agro ecosystem.</title>
        <authorList>
            <person name="Krishnan R."/>
            <person name="Ramesh Kumar N."/>
        </authorList>
    </citation>
    <scope>NUCLEOTIDE SEQUENCE [LARGE SCALE GENOMIC DNA]</scope>
    <source>
        <strain evidence="1 2">228</strain>
    </source>
</reference>
<name>A0A2S5KN94_9PROT</name>